<evidence type="ECO:0000313" key="2">
    <source>
        <dbReference type="Proteomes" id="UP001162780"/>
    </source>
</evidence>
<sequence>MHSTEANLATQQDITQLHAATCLLMTRFINGHHCPKLAHVIVHQLQRLLTHPALEHVPASQEMYRQLLEHWQSVAMALLEHKKNQSTPSVYH</sequence>
<name>A0ABY7GME0_9GAMM</name>
<protein>
    <submittedName>
        <fullName evidence="1">Uncharacterized protein</fullName>
    </submittedName>
</protein>
<proteinExistence type="predicted"/>
<evidence type="ECO:0000313" key="1">
    <source>
        <dbReference type="EMBL" id="WAR45651.1"/>
    </source>
</evidence>
<organism evidence="1 2">
    <name type="scientific">Methylomonas rapida</name>
    <dbReference type="NCBI Taxonomy" id="2963939"/>
    <lineage>
        <taxon>Bacteria</taxon>
        <taxon>Pseudomonadati</taxon>
        <taxon>Pseudomonadota</taxon>
        <taxon>Gammaproteobacteria</taxon>
        <taxon>Methylococcales</taxon>
        <taxon>Methylococcaceae</taxon>
        <taxon>Methylomonas</taxon>
    </lineage>
</organism>
<reference evidence="1" key="1">
    <citation type="submission" date="2022-11" db="EMBL/GenBank/DDBJ databases">
        <title>Methylomonas rapida sp. nov., Carotenoid-Producing Obligate Methanotrophs with High Growth Characteristics and Biotechnological Potential.</title>
        <authorList>
            <person name="Tikhonova E.N."/>
            <person name="Suleimanov R.Z."/>
            <person name="Miroshnikov K."/>
            <person name="Oshkin I.Y."/>
            <person name="Belova S.E."/>
            <person name="Danilova O.V."/>
            <person name="Ashikhmin A."/>
            <person name="Konopkin A."/>
            <person name="But S.Y."/>
            <person name="Khmelenina V.N."/>
            <person name="Kuznetsov N."/>
            <person name="Pimenov N.V."/>
            <person name="Dedysh S.N."/>
        </authorList>
    </citation>
    <scope>NUCLEOTIDE SEQUENCE</scope>
    <source>
        <strain evidence="1">MP1</strain>
    </source>
</reference>
<keyword evidence="2" id="KW-1185">Reference proteome</keyword>
<dbReference type="EMBL" id="CP113517">
    <property type="protein sequence ID" value="WAR45651.1"/>
    <property type="molecule type" value="Genomic_DNA"/>
</dbReference>
<dbReference type="RefSeq" id="WP_255186560.1">
    <property type="nucleotide sequence ID" value="NZ_CP113517.1"/>
</dbReference>
<accession>A0ABY7GME0</accession>
<gene>
    <name evidence="1" type="ORF">NM686_003810</name>
</gene>
<dbReference type="Proteomes" id="UP001162780">
    <property type="component" value="Chromosome"/>
</dbReference>